<protein>
    <recommendedName>
        <fullName evidence="2">histidine kinase</fullName>
        <ecNumber evidence="2">2.7.13.3</ecNumber>
    </recommendedName>
</protein>
<organism evidence="13 14">
    <name type="scientific">Streptomyces canarius</name>
    <dbReference type="NCBI Taxonomy" id="285453"/>
    <lineage>
        <taxon>Bacteria</taxon>
        <taxon>Bacillati</taxon>
        <taxon>Actinomycetota</taxon>
        <taxon>Actinomycetes</taxon>
        <taxon>Kitasatosporales</taxon>
        <taxon>Streptomycetaceae</taxon>
        <taxon>Streptomyces</taxon>
    </lineage>
</organism>
<evidence type="ECO:0000256" key="4">
    <source>
        <dbReference type="ARBA" id="ARBA00022679"/>
    </source>
</evidence>
<dbReference type="Proteomes" id="UP000653644">
    <property type="component" value="Unassembled WGS sequence"/>
</dbReference>
<reference evidence="14" key="1">
    <citation type="journal article" date="2019" name="Int. J. Syst. Evol. Microbiol.">
        <title>The Global Catalogue of Microorganisms (GCM) 10K type strain sequencing project: providing services to taxonomists for standard genome sequencing and annotation.</title>
        <authorList>
            <consortium name="The Broad Institute Genomics Platform"/>
            <consortium name="The Broad Institute Genome Sequencing Center for Infectious Disease"/>
            <person name="Wu L."/>
            <person name="Ma J."/>
        </authorList>
    </citation>
    <scope>NUCLEOTIDE SEQUENCE [LARGE SCALE GENOMIC DNA]</scope>
    <source>
        <strain evidence="14">JCM 4733</strain>
    </source>
</reference>
<feature type="compositionally biased region" description="Low complexity" evidence="9">
    <location>
        <begin position="407"/>
        <end position="417"/>
    </location>
</feature>
<dbReference type="PANTHER" id="PTHR24421">
    <property type="entry name" value="NITRATE/NITRITE SENSOR PROTEIN NARX-RELATED"/>
    <property type="match status" value="1"/>
</dbReference>
<evidence type="ECO:0000256" key="7">
    <source>
        <dbReference type="ARBA" id="ARBA00022840"/>
    </source>
</evidence>
<evidence type="ECO:0000256" key="10">
    <source>
        <dbReference type="SAM" id="Phobius"/>
    </source>
</evidence>
<evidence type="ECO:0000256" key="6">
    <source>
        <dbReference type="ARBA" id="ARBA00022777"/>
    </source>
</evidence>
<dbReference type="Pfam" id="PF07730">
    <property type="entry name" value="HisKA_3"/>
    <property type="match status" value="1"/>
</dbReference>
<evidence type="ECO:0000259" key="11">
    <source>
        <dbReference type="Pfam" id="PF02518"/>
    </source>
</evidence>
<evidence type="ECO:0000256" key="9">
    <source>
        <dbReference type="SAM" id="MobiDB-lite"/>
    </source>
</evidence>
<sequence>MRPSSAADGGDGAGEPADGPILTGAGVRADQPEVRRSGARAGRYSAERTRRGGEAAPYPPGMNQLFDVPAGGRRIAAACAAVLLIAAVAAEGADTGSVPLAAAWTVAGGLLLAAAAVRRDRFDAVAAAGVLASCLVTLMTTRVAARPDTTFGLVETCALLLVVVRAARLRPPLRAAALAGGALVALTVILLRLPRSEYEPLVPFVVPALWFAAVLAAVLGLYLRLLDRYRAQEHQAGLQAQRLDYARELHDFVGHHVTAIIAQTKAVRYATAAGRPPSPEELDGMLAAVEEAGSQAMQSMRGMVAVLRDPAGPASTAGPGGELADLRTLTERFSATGPATRLALDPRLTAAALPPGVAATVHQVVRESLTNVRKHARGAESVTVDVRLGGDTARPAVLVSVTDDGPDAAGSGAEPADGGAGEPAAGGMGRPARSGYGLVGLAERAAMVGGTVTAGARAGVGWLVEAHIPLPGPLPVPGDDRRHGDDRTAATLES</sequence>
<dbReference type="PANTHER" id="PTHR24421:SF10">
    <property type="entry name" value="NITRATE_NITRITE SENSOR PROTEIN NARQ"/>
    <property type="match status" value="1"/>
</dbReference>
<feature type="compositionally biased region" description="Gly residues" evidence="9">
    <location>
        <begin position="418"/>
        <end position="429"/>
    </location>
</feature>
<feature type="transmembrane region" description="Helical" evidence="10">
    <location>
        <begin position="201"/>
        <end position="223"/>
    </location>
</feature>
<keyword evidence="10" id="KW-0812">Transmembrane</keyword>
<keyword evidence="10" id="KW-1133">Transmembrane helix</keyword>
<dbReference type="EC" id="2.7.13.3" evidence="2"/>
<name>A0ABQ3D8J7_9ACTN</name>
<feature type="region of interest" description="Disordered" evidence="9">
    <location>
        <begin position="471"/>
        <end position="494"/>
    </location>
</feature>
<keyword evidence="4" id="KW-0808">Transferase</keyword>
<dbReference type="Gene3D" id="1.20.5.1930">
    <property type="match status" value="1"/>
</dbReference>
<evidence type="ECO:0000256" key="8">
    <source>
        <dbReference type="ARBA" id="ARBA00023012"/>
    </source>
</evidence>
<feature type="transmembrane region" description="Helical" evidence="10">
    <location>
        <begin position="175"/>
        <end position="195"/>
    </location>
</feature>
<dbReference type="CDD" id="cd16917">
    <property type="entry name" value="HATPase_UhpB-NarQ-NarX-like"/>
    <property type="match status" value="1"/>
</dbReference>
<keyword evidence="14" id="KW-1185">Reference proteome</keyword>
<keyword evidence="7" id="KW-0067">ATP-binding</keyword>
<evidence type="ECO:0000313" key="13">
    <source>
        <dbReference type="EMBL" id="GHA61729.1"/>
    </source>
</evidence>
<proteinExistence type="predicted"/>
<evidence type="ECO:0000256" key="3">
    <source>
        <dbReference type="ARBA" id="ARBA00022553"/>
    </source>
</evidence>
<feature type="transmembrane region" description="Helical" evidence="10">
    <location>
        <begin position="99"/>
        <end position="117"/>
    </location>
</feature>
<keyword evidence="3" id="KW-0597">Phosphoprotein</keyword>
<evidence type="ECO:0000256" key="2">
    <source>
        <dbReference type="ARBA" id="ARBA00012438"/>
    </source>
</evidence>
<dbReference type="InterPro" id="IPR011712">
    <property type="entry name" value="Sig_transdc_His_kin_sub3_dim/P"/>
</dbReference>
<feature type="domain" description="Histidine kinase/HSP90-like ATPase" evidence="11">
    <location>
        <begin position="358"/>
        <end position="471"/>
    </location>
</feature>
<dbReference type="InterPro" id="IPR050482">
    <property type="entry name" value="Sensor_HK_TwoCompSys"/>
</dbReference>
<evidence type="ECO:0000259" key="12">
    <source>
        <dbReference type="Pfam" id="PF07730"/>
    </source>
</evidence>
<dbReference type="InterPro" id="IPR003594">
    <property type="entry name" value="HATPase_dom"/>
</dbReference>
<dbReference type="SUPFAM" id="SSF55874">
    <property type="entry name" value="ATPase domain of HSP90 chaperone/DNA topoisomerase II/histidine kinase"/>
    <property type="match status" value="1"/>
</dbReference>
<evidence type="ECO:0000313" key="14">
    <source>
        <dbReference type="Proteomes" id="UP000653644"/>
    </source>
</evidence>
<dbReference type="Gene3D" id="3.30.565.10">
    <property type="entry name" value="Histidine kinase-like ATPase, C-terminal domain"/>
    <property type="match status" value="1"/>
</dbReference>
<keyword evidence="5" id="KW-0547">Nucleotide-binding</keyword>
<feature type="compositionally biased region" description="Basic and acidic residues" evidence="9">
    <location>
        <begin position="478"/>
        <end position="488"/>
    </location>
</feature>
<comment type="catalytic activity">
    <reaction evidence="1">
        <text>ATP + protein L-histidine = ADP + protein N-phospho-L-histidine.</text>
        <dbReference type="EC" id="2.7.13.3"/>
    </reaction>
</comment>
<keyword evidence="8" id="KW-0902">Two-component regulatory system</keyword>
<evidence type="ECO:0000256" key="5">
    <source>
        <dbReference type="ARBA" id="ARBA00022741"/>
    </source>
</evidence>
<feature type="region of interest" description="Disordered" evidence="9">
    <location>
        <begin position="402"/>
        <end position="429"/>
    </location>
</feature>
<keyword evidence="10" id="KW-0472">Membrane</keyword>
<keyword evidence="6" id="KW-0418">Kinase</keyword>
<evidence type="ECO:0000256" key="1">
    <source>
        <dbReference type="ARBA" id="ARBA00000085"/>
    </source>
</evidence>
<dbReference type="InterPro" id="IPR036890">
    <property type="entry name" value="HATPase_C_sf"/>
</dbReference>
<comment type="caution">
    <text evidence="13">The sequence shown here is derived from an EMBL/GenBank/DDBJ whole genome shotgun (WGS) entry which is preliminary data.</text>
</comment>
<feature type="transmembrane region" description="Helical" evidence="10">
    <location>
        <begin position="124"/>
        <end position="145"/>
    </location>
</feature>
<dbReference type="Pfam" id="PF02518">
    <property type="entry name" value="HATPase_c"/>
    <property type="match status" value="1"/>
</dbReference>
<feature type="domain" description="Signal transduction histidine kinase subgroup 3 dimerisation and phosphoacceptor" evidence="12">
    <location>
        <begin position="243"/>
        <end position="310"/>
    </location>
</feature>
<feature type="region of interest" description="Disordered" evidence="9">
    <location>
        <begin position="1"/>
        <end position="58"/>
    </location>
</feature>
<accession>A0ABQ3D8J7</accession>
<dbReference type="EMBL" id="BMVN01000045">
    <property type="protein sequence ID" value="GHA61729.1"/>
    <property type="molecule type" value="Genomic_DNA"/>
</dbReference>
<feature type="transmembrane region" description="Helical" evidence="10">
    <location>
        <begin position="75"/>
        <end position="93"/>
    </location>
</feature>
<feature type="compositionally biased region" description="Low complexity" evidence="9">
    <location>
        <begin position="1"/>
        <end position="20"/>
    </location>
</feature>
<gene>
    <name evidence="13" type="ORF">GCM10010345_77300</name>
</gene>